<dbReference type="PANTHER" id="PTHR35005:SF1">
    <property type="entry name" value="2-AMINO-5-FORMYLAMINO-6-RIBOSYLAMINOPYRIMIDIN-4(3H)-ONE 5'-MONOPHOSPHATE DEFORMYLASE"/>
    <property type="match status" value="1"/>
</dbReference>
<evidence type="ECO:0000256" key="1">
    <source>
        <dbReference type="ARBA" id="ARBA00001947"/>
    </source>
</evidence>
<evidence type="ECO:0000256" key="2">
    <source>
        <dbReference type="ARBA" id="ARBA00022723"/>
    </source>
</evidence>
<keyword evidence="4" id="KW-0862">Zinc</keyword>
<dbReference type="InterPro" id="IPR003785">
    <property type="entry name" value="Creatininase/forma_Hydrolase"/>
</dbReference>
<dbReference type="InterPro" id="IPR024087">
    <property type="entry name" value="Creatininase-like_sf"/>
</dbReference>
<dbReference type="EMBL" id="JAZGQK010000013">
    <property type="protein sequence ID" value="MEE6260168.1"/>
    <property type="molecule type" value="Genomic_DNA"/>
</dbReference>
<protein>
    <submittedName>
        <fullName evidence="6">Creatininase family protein</fullName>
    </submittedName>
</protein>
<accession>A0ABU7RUI2</accession>
<dbReference type="RefSeq" id="WP_331215293.1">
    <property type="nucleotide sequence ID" value="NZ_JAZGQK010000013.1"/>
</dbReference>
<evidence type="ECO:0000256" key="4">
    <source>
        <dbReference type="ARBA" id="ARBA00022833"/>
    </source>
</evidence>
<evidence type="ECO:0000313" key="6">
    <source>
        <dbReference type="EMBL" id="MEE6260168.1"/>
    </source>
</evidence>
<reference evidence="6 7" key="1">
    <citation type="submission" date="2024-01" db="EMBL/GenBank/DDBJ databases">
        <title>Genome insights into Plantactinospora sonchi sp. nov.</title>
        <authorList>
            <person name="Wang L."/>
        </authorList>
    </citation>
    <scope>NUCLEOTIDE SEQUENCE [LARGE SCALE GENOMIC DNA]</scope>
    <source>
        <strain evidence="6 7">NEAU-QY2</strain>
    </source>
</reference>
<keyword evidence="2" id="KW-0479">Metal-binding</keyword>
<comment type="caution">
    <text evidence="6">The sequence shown here is derived from an EMBL/GenBank/DDBJ whole genome shotgun (WGS) entry which is preliminary data.</text>
</comment>
<dbReference type="Gene3D" id="3.40.50.10310">
    <property type="entry name" value="Creatininase"/>
    <property type="match status" value="1"/>
</dbReference>
<gene>
    <name evidence="6" type="ORF">V1633_16890</name>
</gene>
<sequence>MTTRIREVGRLATDEIRSALTETSVLCLPIGSYEQHGPHLPLSTDTVIAEQFTNWLVRRYGASHDLWALPAIPYGLSPEHAWAPGTITLPVSVFTSLLDTVCAEYVRSTNVRNLLMVNGHGGNRGILEAIVYELRQRHRVNVCVLHPSSMATVRAGGESPDIHAGLRETSMMLALSPQDVRLALLPVDYVPNPNQVADIRRLVLDRGCTWPWDSDDPSMGQLGIIGGDARQASAELGEQIISSALDRCSDVIARLTKANPLPPVP</sequence>
<keyword evidence="3" id="KW-0378">Hydrolase</keyword>
<keyword evidence="7" id="KW-1185">Reference proteome</keyword>
<proteinExistence type="inferred from homology"/>
<organism evidence="6 7">
    <name type="scientific">Plantactinospora sonchi</name>
    <dbReference type="NCBI Taxonomy" id="1544735"/>
    <lineage>
        <taxon>Bacteria</taxon>
        <taxon>Bacillati</taxon>
        <taxon>Actinomycetota</taxon>
        <taxon>Actinomycetes</taxon>
        <taxon>Micromonosporales</taxon>
        <taxon>Micromonosporaceae</taxon>
        <taxon>Plantactinospora</taxon>
    </lineage>
</organism>
<dbReference type="Proteomes" id="UP001332243">
    <property type="component" value="Unassembled WGS sequence"/>
</dbReference>
<dbReference type="SUPFAM" id="SSF102215">
    <property type="entry name" value="Creatininase"/>
    <property type="match status" value="1"/>
</dbReference>
<comment type="cofactor">
    <cofactor evidence="1">
        <name>Zn(2+)</name>
        <dbReference type="ChEBI" id="CHEBI:29105"/>
    </cofactor>
</comment>
<evidence type="ECO:0000313" key="7">
    <source>
        <dbReference type="Proteomes" id="UP001332243"/>
    </source>
</evidence>
<comment type="similarity">
    <text evidence="5">Belongs to the creatininase superfamily.</text>
</comment>
<dbReference type="Pfam" id="PF02633">
    <property type="entry name" value="Creatininase"/>
    <property type="match status" value="1"/>
</dbReference>
<evidence type="ECO:0000256" key="3">
    <source>
        <dbReference type="ARBA" id="ARBA00022801"/>
    </source>
</evidence>
<dbReference type="PANTHER" id="PTHR35005">
    <property type="entry name" value="3-DEHYDRO-SCYLLO-INOSOSE HYDROLASE"/>
    <property type="match status" value="1"/>
</dbReference>
<evidence type="ECO:0000256" key="5">
    <source>
        <dbReference type="ARBA" id="ARBA00024029"/>
    </source>
</evidence>
<name>A0ABU7RUI2_9ACTN</name>